<evidence type="ECO:0000313" key="1">
    <source>
        <dbReference type="EMBL" id="NLW34423.1"/>
    </source>
</evidence>
<proteinExistence type="predicted"/>
<name>A0A351U6C1_9BACT</name>
<accession>A0A351U6C1</accession>
<dbReference type="Proteomes" id="UP000777265">
    <property type="component" value="Unassembled WGS sequence"/>
</dbReference>
<gene>
    <name evidence="1" type="ORF">GXY80_02920</name>
</gene>
<sequence length="80" mass="8900">MAIILLYLHVKCPDTEDADAGRVLAFLNDDQRIAVNNADKFDDIAVLDLSFGPPPFQKLLVHPRSVKCSEAKKHNNCPPE</sequence>
<organism evidence="1 2">
    <name type="scientific">Syntrophorhabdus aromaticivorans</name>
    <dbReference type="NCBI Taxonomy" id="328301"/>
    <lineage>
        <taxon>Bacteria</taxon>
        <taxon>Pseudomonadati</taxon>
        <taxon>Thermodesulfobacteriota</taxon>
        <taxon>Syntrophorhabdia</taxon>
        <taxon>Syntrophorhabdales</taxon>
        <taxon>Syntrophorhabdaceae</taxon>
        <taxon>Syntrophorhabdus</taxon>
    </lineage>
</organism>
<protein>
    <submittedName>
        <fullName evidence="1">Uncharacterized protein</fullName>
    </submittedName>
</protein>
<reference evidence="1" key="1">
    <citation type="journal article" date="2020" name="Biotechnol. Biofuels">
        <title>New insights from the biogas microbiome by comprehensive genome-resolved metagenomics of nearly 1600 species originating from multiple anaerobic digesters.</title>
        <authorList>
            <person name="Campanaro S."/>
            <person name="Treu L."/>
            <person name="Rodriguez-R L.M."/>
            <person name="Kovalovszki A."/>
            <person name="Ziels R.M."/>
            <person name="Maus I."/>
            <person name="Zhu X."/>
            <person name="Kougias P.G."/>
            <person name="Basile A."/>
            <person name="Luo G."/>
            <person name="Schluter A."/>
            <person name="Konstantinidis K.T."/>
            <person name="Angelidaki I."/>
        </authorList>
    </citation>
    <scope>NUCLEOTIDE SEQUENCE</scope>
    <source>
        <strain evidence="1">AS06rmzACSIP_7</strain>
    </source>
</reference>
<evidence type="ECO:0000313" key="2">
    <source>
        <dbReference type="Proteomes" id="UP000777265"/>
    </source>
</evidence>
<reference evidence="1" key="2">
    <citation type="submission" date="2020-01" db="EMBL/GenBank/DDBJ databases">
        <authorList>
            <person name="Campanaro S."/>
        </authorList>
    </citation>
    <scope>NUCLEOTIDE SEQUENCE</scope>
    <source>
        <strain evidence="1">AS06rmzACSIP_7</strain>
    </source>
</reference>
<dbReference type="AlphaFoldDB" id="A0A351U6C1"/>
<comment type="caution">
    <text evidence="1">The sequence shown here is derived from an EMBL/GenBank/DDBJ whole genome shotgun (WGS) entry which is preliminary data.</text>
</comment>
<dbReference type="EMBL" id="JAAYEE010000049">
    <property type="protein sequence ID" value="NLW34423.1"/>
    <property type="molecule type" value="Genomic_DNA"/>
</dbReference>